<proteinExistence type="predicted"/>
<dbReference type="EMBL" id="LSRX01000027">
    <property type="protein sequence ID" value="OLQ13489.1"/>
    <property type="molecule type" value="Genomic_DNA"/>
</dbReference>
<reference evidence="4 5" key="1">
    <citation type="submission" date="2016-02" db="EMBL/GenBank/DDBJ databases">
        <title>Genome analysis of coral dinoflagellate symbionts highlights evolutionary adaptations to a symbiotic lifestyle.</title>
        <authorList>
            <person name="Aranda M."/>
            <person name="Li Y."/>
            <person name="Liew Y.J."/>
            <person name="Baumgarten S."/>
            <person name="Simakov O."/>
            <person name="Wilson M."/>
            <person name="Piel J."/>
            <person name="Ashoor H."/>
            <person name="Bougouffa S."/>
            <person name="Bajic V.B."/>
            <person name="Ryu T."/>
            <person name="Ravasi T."/>
            <person name="Bayer T."/>
            <person name="Micklem G."/>
            <person name="Kim H."/>
            <person name="Bhak J."/>
            <person name="Lajeunesse T.C."/>
            <person name="Voolstra C.R."/>
        </authorList>
    </citation>
    <scope>NUCLEOTIDE SEQUENCE [LARGE SCALE GENOMIC DNA]</scope>
    <source>
        <strain evidence="4 5">CCMP2467</strain>
    </source>
</reference>
<organism evidence="4 5">
    <name type="scientific">Symbiodinium microadriaticum</name>
    <name type="common">Dinoflagellate</name>
    <name type="synonym">Zooxanthella microadriatica</name>
    <dbReference type="NCBI Taxonomy" id="2951"/>
    <lineage>
        <taxon>Eukaryota</taxon>
        <taxon>Sar</taxon>
        <taxon>Alveolata</taxon>
        <taxon>Dinophyceae</taxon>
        <taxon>Suessiales</taxon>
        <taxon>Symbiodiniaceae</taxon>
        <taxon>Symbiodinium</taxon>
    </lineage>
</organism>
<sequence length="538" mass="57010">MSDSAICCTELELRKALEDEGCRKLVLKGATLAADAVEACIALFNFQRMGHLTELRLEDLPLQPGSLEHVAHAVSVPGQMARTSEAHGVEAEEMDLDLFGDGVEDLEASLAAIPVEEIAAEPAPCEGPGLRSLTLSYCPCSPSDAWSPLWRSLPPSLKELDLSGNALSDHAIAALSGALRGRAGLRLGLRGNRCKDIDRLCDAVSRGCVEALDLSENLLNDKSVQQLCEIVGAPGCRLLDLNLSGNSRLTSSSLATLFAKLPRSGSMLRSPIRRLTLRRTSLCDKGVLFLSGMLSELVLELLDLACCTISPPLVSDLLVAAQAAPGVRCIVVDDAGQRLRWNHCDSLESLFRTGANVDAGEAYSHYSPLLHTGWLGACGGPVSGAAADGAAARLISASRTAKMPDKKEAASLVTAAEKHLKVGNAQQSVQAATSASEIFRGLGTEGEGALPDVLRLVIDGKRMLAIQQQEDLAPVRQFAEDAKSNFAKAGNARGEAAMMISMAEITLSERTQPLSKARLPSIQLVDQVRDKGAKQGHC</sequence>
<evidence type="ECO:0000256" key="1">
    <source>
        <dbReference type="ARBA" id="ARBA00004496"/>
    </source>
</evidence>
<dbReference type="SUPFAM" id="SSF52047">
    <property type="entry name" value="RNI-like"/>
    <property type="match status" value="1"/>
</dbReference>
<keyword evidence="2" id="KW-0963">Cytoplasm</keyword>
<dbReference type="SMART" id="SM00368">
    <property type="entry name" value="LRR_RI"/>
    <property type="match status" value="4"/>
</dbReference>
<accession>A0A1Q9F1H0</accession>
<name>A0A1Q9F1H0_SYMMI</name>
<keyword evidence="3" id="KW-0677">Repeat</keyword>
<comment type="subcellular location">
    <subcellularLocation>
        <location evidence="1">Cytoplasm</location>
    </subcellularLocation>
</comment>
<keyword evidence="5" id="KW-1185">Reference proteome</keyword>
<dbReference type="PANTHER" id="PTHR45690">
    <property type="entry name" value="NACHT, LRR AND PYD DOMAINS-CONTAINING PROTEIN 12"/>
    <property type="match status" value="1"/>
</dbReference>
<evidence type="ECO:0000313" key="5">
    <source>
        <dbReference type="Proteomes" id="UP000186817"/>
    </source>
</evidence>
<dbReference type="InterPro" id="IPR050637">
    <property type="entry name" value="NLRP_innate_immun_reg"/>
</dbReference>
<protein>
    <submittedName>
        <fullName evidence="4">NACHT, LRR and PYD domains-containing protein 1</fullName>
    </submittedName>
</protein>
<dbReference type="Gene3D" id="3.80.10.10">
    <property type="entry name" value="Ribonuclease Inhibitor"/>
    <property type="match status" value="2"/>
</dbReference>
<dbReference type="Proteomes" id="UP000186817">
    <property type="component" value="Unassembled WGS sequence"/>
</dbReference>
<comment type="caution">
    <text evidence="4">The sequence shown here is derived from an EMBL/GenBank/DDBJ whole genome shotgun (WGS) entry which is preliminary data.</text>
</comment>
<dbReference type="OrthoDB" id="446554at2759"/>
<evidence type="ECO:0000256" key="3">
    <source>
        <dbReference type="ARBA" id="ARBA00022737"/>
    </source>
</evidence>
<dbReference type="AlphaFoldDB" id="A0A1Q9F1H0"/>
<evidence type="ECO:0000256" key="2">
    <source>
        <dbReference type="ARBA" id="ARBA00022490"/>
    </source>
</evidence>
<gene>
    <name evidence="4" type="primary">NLRP1</name>
    <name evidence="4" type="ORF">AK812_SmicGene2479</name>
</gene>
<dbReference type="PANTHER" id="PTHR45690:SF19">
    <property type="entry name" value="NACHT, LRR AND PYD DOMAINS-CONTAINING PROTEIN 3"/>
    <property type="match status" value="1"/>
</dbReference>
<dbReference type="GO" id="GO:0005737">
    <property type="term" value="C:cytoplasm"/>
    <property type="evidence" value="ECO:0007669"/>
    <property type="project" value="UniProtKB-SubCell"/>
</dbReference>
<evidence type="ECO:0000313" key="4">
    <source>
        <dbReference type="EMBL" id="OLQ13489.1"/>
    </source>
</evidence>
<dbReference type="InterPro" id="IPR032675">
    <property type="entry name" value="LRR_dom_sf"/>
</dbReference>